<dbReference type="PANTHER" id="PTHR37461:SF1">
    <property type="entry name" value="ANTI-SIGMA-K FACTOR RSKA"/>
    <property type="match status" value="1"/>
</dbReference>
<proteinExistence type="predicted"/>
<comment type="subcellular location">
    <subcellularLocation>
        <location evidence="2">Cell membrane</location>
    </subcellularLocation>
    <subcellularLocation>
        <location evidence="1">Membrane</location>
        <topology evidence="1">Single-pass membrane protein</topology>
    </subcellularLocation>
</comment>
<keyword evidence="3" id="KW-1003">Cell membrane</keyword>
<dbReference type="AlphaFoldDB" id="A0A502CYQ4"/>
<keyword evidence="15" id="KW-1185">Reference proteome</keyword>
<evidence type="ECO:0000256" key="8">
    <source>
        <dbReference type="ARBA" id="ARBA00023163"/>
    </source>
</evidence>
<dbReference type="EMBL" id="RCZM01000003">
    <property type="protein sequence ID" value="TPG16881.1"/>
    <property type="molecule type" value="Genomic_DNA"/>
</dbReference>
<evidence type="ECO:0000256" key="4">
    <source>
        <dbReference type="ARBA" id="ARBA00022692"/>
    </source>
</evidence>
<organism evidence="14 15">
    <name type="scientific">Pedococcus bigeumensis</name>
    <dbReference type="NCBI Taxonomy" id="433644"/>
    <lineage>
        <taxon>Bacteria</taxon>
        <taxon>Bacillati</taxon>
        <taxon>Actinomycetota</taxon>
        <taxon>Actinomycetes</taxon>
        <taxon>Micrococcales</taxon>
        <taxon>Intrasporangiaceae</taxon>
        <taxon>Pedococcus</taxon>
    </lineage>
</organism>
<protein>
    <recommendedName>
        <fullName evidence="10">Regulator of SigK</fullName>
    </recommendedName>
    <alternativeName>
        <fullName evidence="9">Sigma-K anti-sigma factor RskA</fullName>
    </alternativeName>
</protein>
<dbReference type="GO" id="GO:0006417">
    <property type="term" value="P:regulation of translation"/>
    <property type="evidence" value="ECO:0007669"/>
    <property type="project" value="TreeGrafter"/>
</dbReference>
<accession>A0A502CYQ4</accession>
<evidence type="ECO:0000256" key="2">
    <source>
        <dbReference type="ARBA" id="ARBA00004236"/>
    </source>
</evidence>
<keyword evidence="4" id="KW-0812">Transmembrane</keyword>
<evidence type="ECO:0000313" key="14">
    <source>
        <dbReference type="EMBL" id="TPG16881.1"/>
    </source>
</evidence>
<evidence type="ECO:0000256" key="1">
    <source>
        <dbReference type="ARBA" id="ARBA00004167"/>
    </source>
</evidence>
<feature type="region of interest" description="Disordered" evidence="11">
    <location>
        <begin position="76"/>
        <end position="107"/>
    </location>
</feature>
<keyword evidence="6" id="KW-0805">Transcription regulation</keyword>
<evidence type="ECO:0000256" key="11">
    <source>
        <dbReference type="SAM" id="MobiDB-lite"/>
    </source>
</evidence>
<evidence type="ECO:0000256" key="9">
    <source>
        <dbReference type="ARBA" id="ARBA00029829"/>
    </source>
</evidence>
<evidence type="ECO:0000259" key="12">
    <source>
        <dbReference type="Pfam" id="PF10099"/>
    </source>
</evidence>
<evidence type="ECO:0000256" key="7">
    <source>
        <dbReference type="ARBA" id="ARBA00023136"/>
    </source>
</evidence>
<comment type="caution">
    <text evidence="14">The sequence shown here is derived from an EMBL/GenBank/DDBJ whole genome shotgun (WGS) entry which is preliminary data.</text>
</comment>
<dbReference type="Proteomes" id="UP000317722">
    <property type="component" value="Unassembled WGS sequence"/>
</dbReference>
<keyword evidence="7" id="KW-0472">Membrane</keyword>
<evidence type="ECO:0000256" key="3">
    <source>
        <dbReference type="ARBA" id="ARBA00022475"/>
    </source>
</evidence>
<keyword evidence="8" id="KW-0804">Transcription</keyword>
<dbReference type="RefSeq" id="WP_140739267.1">
    <property type="nucleotide sequence ID" value="NZ_RCZM01000003.1"/>
</dbReference>
<dbReference type="GO" id="GO:0016989">
    <property type="term" value="F:sigma factor antagonist activity"/>
    <property type="evidence" value="ECO:0007669"/>
    <property type="project" value="TreeGrafter"/>
</dbReference>
<dbReference type="GO" id="GO:0005886">
    <property type="term" value="C:plasma membrane"/>
    <property type="evidence" value="ECO:0007669"/>
    <property type="project" value="UniProtKB-SubCell"/>
</dbReference>
<name>A0A502CYQ4_9MICO</name>
<feature type="domain" description="Anti-sigma K factor RskA C-terminal" evidence="12">
    <location>
        <begin position="121"/>
        <end position="255"/>
    </location>
</feature>
<dbReference type="OrthoDB" id="153510at2"/>
<evidence type="ECO:0000256" key="5">
    <source>
        <dbReference type="ARBA" id="ARBA00022989"/>
    </source>
</evidence>
<dbReference type="Gene3D" id="1.10.10.1320">
    <property type="entry name" value="Anti-sigma factor, zinc-finger domain"/>
    <property type="match status" value="1"/>
</dbReference>
<evidence type="ECO:0000259" key="13">
    <source>
        <dbReference type="Pfam" id="PF13490"/>
    </source>
</evidence>
<keyword evidence="5" id="KW-1133">Transmembrane helix</keyword>
<evidence type="ECO:0000256" key="6">
    <source>
        <dbReference type="ARBA" id="ARBA00023015"/>
    </source>
</evidence>
<dbReference type="InterPro" id="IPR041916">
    <property type="entry name" value="Anti_sigma_zinc_sf"/>
</dbReference>
<reference evidence="14 15" key="1">
    <citation type="journal article" date="2019" name="Environ. Microbiol.">
        <title>Species interactions and distinct microbial communities in high Arctic permafrost affected cryosols are associated with the CH4 and CO2 gas fluxes.</title>
        <authorList>
            <person name="Altshuler I."/>
            <person name="Hamel J."/>
            <person name="Turney S."/>
            <person name="Magnuson E."/>
            <person name="Levesque R."/>
            <person name="Greer C."/>
            <person name="Whyte L.G."/>
        </authorList>
    </citation>
    <scope>NUCLEOTIDE SEQUENCE [LARGE SCALE GENOMIC DNA]</scope>
    <source>
        <strain evidence="14 15">S9.3A</strain>
    </source>
</reference>
<evidence type="ECO:0000256" key="10">
    <source>
        <dbReference type="ARBA" id="ARBA00030803"/>
    </source>
</evidence>
<dbReference type="Pfam" id="PF13490">
    <property type="entry name" value="zf-HC2"/>
    <property type="match status" value="1"/>
</dbReference>
<dbReference type="InterPro" id="IPR051474">
    <property type="entry name" value="Anti-sigma-K/W_factor"/>
</dbReference>
<sequence>MSADIHGLVGAYAVDAIDEQERSAFELHLAECPECQAEVASLREAAAQLSLMSETAPPSSMRDSVLAGIRTVRPLPPLEAQSPGAVASGPVGGTSPTADAPHPAGTNVLTFRPRRRVTTWLATAAAAAALLIGGITWSPWDNGVKEPVTATQVLQAKDAQRFERTIGGAKATIVRSASLGTAVIIADNMPAAPDGKDFQVWLNEPNKGMVSAGLMPHASAPTVTMVLSGDAATATAAGITVEPAGGSTSPTTAPIALFAFT</sequence>
<dbReference type="Pfam" id="PF10099">
    <property type="entry name" value="RskA_C"/>
    <property type="match status" value="1"/>
</dbReference>
<dbReference type="InterPro" id="IPR027383">
    <property type="entry name" value="Znf_put"/>
</dbReference>
<evidence type="ECO:0000313" key="15">
    <source>
        <dbReference type="Proteomes" id="UP000317722"/>
    </source>
</evidence>
<dbReference type="InterPro" id="IPR018764">
    <property type="entry name" value="RskA_C"/>
</dbReference>
<gene>
    <name evidence="14" type="ORF">EAH86_08790</name>
</gene>
<dbReference type="PANTHER" id="PTHR37461">
    <property type="entry name" value="ANTI-SIGMA-K FACTOR RSKA"/>
    <property type="match status" value="1"/>
</dbReference>
<feature type="domain" description="Putative zinc-finger" evidence="13">
    <location>
        <begin position="4"/>
        <end position="36"/>
    </location>
</feature>